<dbReference type="CDD" id="cd09358">
    <property type="entry name" value="LIM_Mical_like"/>
    <property type="match status" value="1"/>
</dbReference>
<dbReference type="STRING" id="131310.A0A0N5A3U0"/>
<keyword evidence="8" id="KW-1185">Reference proteome</keyword>
<dbReference type="PROSITE" id="PS00478">
    <property type="entry name" value="LIM_DOMAIN_1"/>
    <property type="match status" value="1"/>
</dbReference>
<keyword evidence="5" id="KW-0175">Coiled coil</keyword>
<reference evidence="9" key="1">
    <citation type="submission" date="2017-02" db="UniProtKB">
        <authorList>
            <consortium name="WormBaseParasite"/>
        </authorList>
    </citation>
    <scope>IDENTIFICATION</scope>
</reference>
<feature type="compositionally biased region" description="Basic and acidic residues" evidence="6">
    <location>
        <begin position="561"/>
        <end position="570"/>
    </location>
</feature>
<evidence type="ECO:0000256" key="3">
    <source>
        <dbReference type="ARBA" id="ARBA00023038"/>
    </source>
</evidence>
<evidence type="ECO:0000313" key="8">
    <source>
        <dbReference type="Proteomes" id="UP000038045"/>
    </source>
</evidence>
<keyword evidence="2 4" id="KW-0862">Zinc</keyword>
<dbReference type="GO" id="GO:0046872">
    <property type="term" value="F:metal ion binding"/>
    <property type="evidence" value="ECO:0007669"/>
    <property type="project" value="UniProtKB-KW"/>
</dbReference>
<proteinExistence type="predicted"/>
<feature type="compositionally biased region" description="Polar residues" evidence="6">
    <location>
        <begin position="613"/>
        <end position="623"/>
    </location>
</feature>
<feature type="region of interest" description="Disordered" evidence="6">
    <location>
        <begin position="1"/>
        <end position="31"/>
    </location>
</feature>
<name>A0A0N5A3U0_PARTI</name>
<dbReference type="AlphaFoldDB" id="A0A0N5A3U0"/>
<evidence type="ECO:0000256" key="2">
    <source>
        <dbReference type="ARBA" id="ARBA00022833"/>
    </source>
</evidence>
<feature type="region of interest" description="Disordered" evidence="6">
    <location>
        <begin position="740"/>
        <end position="765"/>
    </location>
</feature>
<dbReference type="PANTHER" id="PTHR24206">
    <property type="entry name" value="OS06G0237300 PROTEIN"/>
    <property type="match status" value="1"/>
</dbReference>
<dbReference type="InterPro" id="IPR001781">
    <property type="entry name" value="Znf_LIM"/>
</dbReference>
<accession>A0A0N5A3U0</accession>
<keyword evidence="3 4" id="KW-0440">LIM domain</keyword>
<evidence type="ECO:0000259" key="7">
    <source>
        <dbReference type="PROSITE" id="PS50023"/>
    </source>
</evidence>
<dbReference type="SUPFAM" id="SSF57716">
    <property type="entry name" value="Glucocorticoid receptor-like (DNA-binding domain)"/>
    <property type="match status" value="1"/>
</dbReference>
<evidence type="ECO:0000256" key="4">
    <source>
        <dbReference type="PROSITE-ProRule" id="PRU00125"/>
    </source>
</evidence>
<dbReference type="Gene3D" id="2.10.110.10">
    <property type="entry name" value="Cysteine Rich Protein"/>
    <property type="match status" value="1"/>
</dbReference>
<feature type="domain" description="LIM zinc-binding" evidence="7">
    <location>
        <begin position="197"/>
        <end position="257"/>
    </location>
</feature>
<feature type="region of interest" description="Disordered" evidence="6">
    <location>
        <begin position="584"/>
        <end position="631"/>
    </location>
</feature>
<sequence>MSDNEDPYALSDSDEESLKGPPPKIDIGERTTIDINRIKETLTSDKQEVVKDQAKLEELEELKKIKGEELKKVMESFQEGKICNNSEEETKTVDIEKPTGISKDVLSQFKNKFEHIQETLAANTEEKLKGVEKQLEGLENVGKDLLKGLKENFDGSTKGNATGTEVIKEEIKGKSSNELAKIMGAFANPKIDDEGPKNCAICNKLVYSAEKLLANKNIYHFGCFKCSKCSKKLTPVSFYSHEGNLLCKQHMDFILHPDRAAVLEALDAQEAVETGQGDDDDDEFAISSKPKQLADDVVRAGTNICEELSQIKSLREKKENLQSSIQESEKVDKRTIIEEDIKSGLVKGNVDRFVHTSEEVDSNINKTVVDLDTTQIADIKNRWKTGEVEKEKEIENETKAELEELRKGTSHIKERFCEKTGDEDNEPSVQKSFNIAELDVTNVAAARKSFLEGAAYQSGPIEKTANELSEFEFKKLNSFKERFEKGEDTDNIEKTKVDLDIQLGDIKAAFEKGEDSMTPEERAELKKKEIEAEFLRYKLARKLQAKKAKEEAEQNPQNEESTEKKIEIDTKIAGKAREKFRQIEAENPDQNLPMPGQNLNKTPSKWDKKDTSTAEIVNRSSPQEYNDIDEEEEYDVKNIMNKFKNIGKEENTFKTPKKLEELEGLSIHGKNIRDKFESAPLDNDVSEEKRKALEEEFNRLKEEREKALKQLEEESLSAEQHPSYVKDEINIAAEHAHKMTAKWEKIQQKEAKKAQKGQMSSKTNA</sequence>
<feature type="compositionally biased region" description="Basic and acidic residues" evidence="6">
    <location>
        <begin position="740"/>
        <end position="753"/>
    </location>
</feature>
<feature type="coiled-coil region" evidence="5">
    <location>
        <begin position="683"/>
        <end position="721"/>
    </location>
</feature>
<feature type="region of interest" description="Disordered" evidence="6">
    <location>
        <begin position="545"/>
        <end position="570"/>
    </location>
</feature>
<organism evidence="8 9">
    <name type="scientific">Parastrongyloides trichosuri</name>
    <name type="common">Possum-specific nematode worm</name>
    <dbReference type="NCBI Taxonomy" id="131310"/>
    <lineage>
        <taxon>Eukaryota</taxon>
        <taxon>Metazoa</taxon>
        <taxon>Ecdysozoa</taxon>
        <taxon>Nematoda</taxon>
        <taxon>Chromadorea</taxon>
        <taxon>Rhabditida</taxon>
        <taxon>Tylenchina</taxon>
        <taxon>Panagrolaimomorpha</taxon>
        <taxon>Strongyloidoidea</taxon>
        <taxon>Strongyloididae</taxon>
        <taxon>Parastrongyloides</taxon>
    </lineage>
</organism>
<evidence type="ECO:0000313" key="9">
    <source>
        <dbReference type="WBParaSite" id="PTRK_0001629400.1"/>
    </source>
</evidence>
<evidence type="ECO:0000256" key="5">
    <source>
        <dbReference type="SAM" id="Coils"/>
    </source>
</evidence>
<dbReference type="Pfam" id="PF00412">
    <property type="entry name" value="LIM"/>
    <property type="match status" value="1"/>
</dbReference>
<evidence type="ECO:0000256" key="6">
    <source>
        <dbReference type="SAM" id="MobiDB-lite"/>
    </source>
</evidence>
<keyword evidence="1 4" id="KW-0479">Metal-binding</keyword>
<evidence type="ECO:0000256" key="1">
    <source>
        <dbReference type="ARBA" id="ARBA00022723"/>
    </source>
</evidence>
<dbReference type="SMART" id="SM00132">
    <property type="entry name" value="LIM"/>
    <property type="match status" value="1"/>
</dbReference>
<dbReference type="Proteomes" id="UP000038045">
    <property type="component" value="Unplaced"/>
</dbReference>
<dbReference type="PROSITE" id="PS50023">
    <property type="entry name" value="LIM_DOMAIN_2"/>
    <property type="match status" value="1"/>
</dbReference>
<protein>
    <submittedName>
        <fullName evidence="9">LIM zinc-binding domain-containing protein</fullName>
    </submittedName>
</protein>
<feature type="coiled-coil region" evidence="5">
    <location>
        <begin position="42"/>
        <end position="76"/>
    </location>
</feature>
<dbReference type="WBParaSite" id="PTRK_0001629400.1">
    <property type="protein sequence ID" value="PTRK_0001629400.1"/>
    <property type="gene ID" value="PTRK_0001629400"/>
</dbReference>